<evidence type="ECO:0008006" key="3">
    <source>
        <dbReference type="Google" id="ProtNLM"/>
    </source>
</evidence>
<name>A0A0A7FZU3_9CLOT</name>
<dbReference type="EMBL" id="CP006905">
    <property type="protein sequence ID" value="AIY85117.1"/>
    <property type="molecule type" value="Genomic_DNA"/>
</dbReference>
<dbReference type="eggNOG" id="ENOG5033ZZ8">
    <property type="taxonomic scope" value="Bacteria"/>
</dbReference>
<dbReference type="SUPFAM" id="SSF55961">
    <property type="entry name" value="Bet v1-like"/>
    <property type="match status" value="1"/>
</dbReference>
<gene>
    <name evidence="1" type="ORF">U729_1990</name>
</gene>
<evidence type="ECO:0000313" key="1">
    <source>
        <dbReference type="EMBL" id="AIY85117.1"/>
    </source>
</evidence>
<proteinExistence type="predicted"/>
<dbReference type="CDD" id="cd07812">
    <property type="entry name" value="SRPBCC"/>
    <property type="match status" value="1"/>
</dbReference>
<dbReference type="Gene3D" id="3.30.530.20">
    <property type="match status" value="1"/>
</dbReference>
<dbReference type="InterPro" id="IPR023393">
    <property type="entry name" value="START-like_dom_sf"/>
</dbReference>
<dbReference type="HOGENOM" id="CLU_1719139_0_0_9"/>
<dbReference type="STRING" id="1561.NPD11_1022"/>
<dbReference type="Proteomes" id="UP000030635">
    <property type="component" value="Chromosome"/>
</dbReference>
<dbReference type="OrthoDB" id="1911736at2"/>
<protein>
    <recommendedName>
        <fullName evidence="3">Polyketide cyclase / dehydrase and lipid transport</fullName>
    </recommendedName>
</protein>
<accession>A0A0A7FZU3</accession>
<dbReference type="Pfam" id="PF11687">
    <property type="entry name" value="DUF3284"/>
    <property type="match status" value="1"/>
</dbReference>
<dbReference type="RefSeq" id="WP_052139520.1">
    <property type="nucleotide sequence ID" value="NZ_CP006905.1"/>
</dbReference>
<organism evidence="1 2">
    <name type="scientific">Clostridium baratii str. Sullivan</name>
    <dbReference type="NCBI Taxonomy" id="1415775"/>
    <lineage>
        <taxon>Bacteria</taxon>
        <taxon>Bacillati</taxon>
        <taxon>Bacillota</taxon>
        <taxon>Clostridia</taxon>
        <taxon>Eubacteriales</taxon>
        <taxon>Clostridiaceae</taxon>
        <taxon>Clostridium</taxon>
    </lineage>
</organism>
<reference evidence="1 2" key="1">
    <citation type="journal article" date="2015" name="Infect. Genet. Evol.">
        <title>Genomic sequences of six botulinum neurotoxin-producing strains representing three clostridial species illustrate the mobility and diversity of botulinum neurotoxin genes.</title>
        <authorList>
            <person name="Smith T.J."/>
            <person name="Hill K.K."/>
            <person name="Xie G."/>
            <person name="Foley B.T."/>
            <person name="Williamson C.H."/>
            <person name="Foster J.T."/>
            <person name="Johnson S.L."/>
            <person name="Chertkov O."/>
            <person name="Teshima H."/>
            <person name="Gibbons H.S."/>
            <person name="Johnsky L.A."/>
            <person name="Karavis M.A."/>
            <person name="Smith L.A."/>
        </authorList>
    </citation>
    <scope>NUCLEOTIDE SEQUENCE [LARGE SCALE GENOMIC DNA]</scope>
    <source>
        <strain evidence="1 2">Sullivan</strain>
    </source>
</reference>
<dbReference type="AlphaFoldDB" id="A0A0A7FZU3"/>
<dbReference type="InterPro" id="IPR021701">
    <property type="entry name" value="DUF3284"/>
</dbReference>
<dbReference type="KEGG" id="cbv:U729_1990"/>
<evidence type="ECO:0000313" key="2">
    <source>
        <dbReference type="Proteomes" id="UP000030635"/>
    </source>
</evidence>
<keyword evidence="2" id="KW-1185">Reference proteome</keyword>
<sequence>MSFKNSVEVNYPVEEVFKVFMRAAKRDFPKFDDKNPIGASVTKKGGTYAGKSVDMNVEVTDYKKNELYQITSVRNKLSFVSTYRFKKIDDNKCLFTLEESDSTAGIFKGINSMLQNLLFKSRIKKRFAFLVSGLEAEMKNYREMIEKNSKKS</sequence>